<feature type="transmembrane region" description="Helical" evidence="2">
    <location>
        <begin position="746"/>
        <end position="765"/>
    </location>
</feature>
<keyword evidence="2" id="KW-0472">Membrane</keyword>
<dbReference type="InterPro" id="IPR027417">
    <property type="entry name" value="P-loop_NTPase"/>
</dbReference>
<keyword evidence="5" id="KW-1185">Reference proteome</keyword>
<dbReference type="PANTHER" id="PTHR34800">
    <property type="entry name" value="TETRAPYRROLE-BINDING PROTEIN, CHLOROPLASTIC"/>
    <property type="match status" value="1"/>
</dbReference>
<protein>
    <submittedName>
        <fullName evidence="4">NTPase (NACHT family)</fullName>
    </submittedName>
</protein>
<reference evidence="4 5" key="2">
    <citation type="submission" date="2018-03" db="EMBL/GenBank/DDBJ databases">
        <title>The ancient ancestry and fast evolution of plastids.</title>
        <authorList>
            <person name="Moore K.R."/>
            <person name="Magnabosco C."/>
            <person name="Momper L."/>
            <person name="Gold D.A."/>
            <person name="Bosak T."/>
            <person name="Fournier G.P."/>
        </authorList>
    </citation>
    <scope>NUCLEOTIDE SEQUENCE [LARGE SCALE GENOMIC DNA]</scope>
    <source>
        <strain evidence="4 5">ULC18</strain>
    </source>
</reference>
<organism evidence="4 5">
    <name type="scientific">Stenomitos frigidus ULC18</name>
    <dbReference type="NCBI Taxonomy" id="2107698"/>
    <lineage>
        <taxon>Bacteria</taxon>
        <taxon>Bacillati</taxon>
        <taxon>Cyanobacteriota</taxon>
        <taxon>Cyanophyceae</taxon>
        <taxon>Leptolyngbyales</taxon>
        <taxon>Leptolyngbyaceae</taxon>
        <taxon>Stenomitos</taxon>
    </lineage>
</organism>
<dbReference type="SUPFAM" id="SSF52540">
    <property type="entry name" value="P-loop containing nucleoside triphosphate hydrolases"/>
    <property type="match status" value="1"/>
</dbReference>
<dbReference type="Gene3D" id="3.40.50.300">
    <property type="entry name" value="P-loop containing nucleotide triphosphate hydrolases"/>
    <property type="match status" value="1"/>
</dbReference>
<dbReference type="RefSeq" id="WP_106260950.1">
    <property type="nucleotide sequence ID" value="NZ_CAWNSW010000143.1"/>
</dbReference>
<name>A0A2T1DTJ1_9CYAN</name>
<dbReference type="PROSITE" id="PS50837">
    <property type="entry name" value="NACHT"/>
    <property type="match status" value="1"/>
</dbReference>
<dbReference type="InterPro" id="IPR008629">
    <property type="entry name" value="GUN4-like"/>
</dbReference>
<dbReference type="Gene3D" id="1.25.40.620">
    <property type="match status" value="1"/>
</dbReference>
<keyword evidence="2" id="KW-0812">Transmembrane</keyword>
<dbReference type="Pfam" id="PF05419">
    <property type="entry name" value="GUN4"/>
    <property type="match status" value="1"/>
</dbReference>
<dbReference type="CDD" id="cd16383">
    <property type="entry name" value="GUN4"/>
    <property type="match status" value="1"/>
</dbReference>
<dbReference type="PANTHER" id="PTHR34800:SF1">
    <property type="entry name" value="TETRAPYRROLE-BINDING PROTEIN, CHLOROPLASTIC"/>
    <property type="match status" value="1"/>
</dbReference>
<dbReference type="SUPFAM" id="SSF140869">
    <property type="entry name" value="GUN4-like"/>
    <property type="match status" value="1"/>
</dbReference>
<evidence type="ECO:0000313" key="4">
    <source>
        <dbReference type="EMBL" id="PSB23792.1"/>
    </source>
</evidence>
<evidence type="ECO:0000256" key="1">
    <source>
        <dbReference type="SAM" id="Coils"/>
    </source>
</evidence>
<keyword evidence="1" id="KW-0175">Coiled coil</keyword>
<accession>A0A2T1DTJ1</accession>
<evidence type="ECO:0000259" key="3">
    <source>
        <dbReference type="PROSITE" id="PS50837"/>
    </source>
</evidence>
<comment type="caution">
    <text evidence="4">The sequence shown here is derived from an EMBL/GenBank/DDBJ whole genome shotgun (WGS) entry which is preliminary data.</text>
</comment>
<dbReference type="Proteomes" id="UP000239576">
    <property type="component" value="Unassembled WGS sequence"/>
</dbReference>
<sequence length="770" mass="88515">MSEESSAYSPTTIEKVFELLDNKLVTFGIPGALSFVGVTKARESHWTEASLFFAGAAGVWITIKIGKKLSPKLDQAMDGAIASIERSFSDLRSDFEGQYLKQQAMLCEEFTTEGFNPDRTTLPLLAEVFVPLELSGALGIADLAEPIAKKSPSRQRNRWQRDAVLRSDNLSIWDLLARSQRDRKFRQMSIQAKGGMGKTTLLRHITLIYGLRQYRRYRAPKLVPVLLRLRDHTELLIQAQPPGLPTLITEHHVPSLAKNQPLTPPPQWAEKLLASGAALVMFDGFDEVPDGKRQAVSHWISAQMQEYSKAVFIVTSRPAGYKDYVAQRPAVPIFVNTFNPTQQETFIRRWYRCQEESFRSKKQLRHARRVAEERADQLIAQLQQRRAELGYMAENPLLLNMLVTFHRFDPARELPRQRLDLYRGIVKLQLDDRPRARFITMVLPFERSLEVLQTLALEMVKANRIKVPHQSLLKFLGQQPVFQREEITPAEWLKQIVEVSELLVEREPGEYEFPHLSFQGFFAATRLAQPQDMPSIKANAQLILQHWNGAVWREAVLLYTAQLNPKLLDQVIRKACELGSEAAELSILCLKEYPRPEKLSAELVASLQTLKVVAQDSKYQKLEDLLKAQQWRDADQETYRLMITTAGKDEGQWFDRADLENFPCEDLKTLDRLWTHYSKTPDYPNGKWGFSIQKQIWQECGSPMDYNDEWKKFGDRVGWRKGGNWIVSYDNLTLDLDKSLKGEFPWGVWFSWLGVGGFGFWSSLLSRRDL</sequence>
<dbReference type="Gene3D" id="1.10.10.1770">
    <property type="entry name" value="Gun4-like"/>
    <property type="match status" value="1"/>
</dbReference>
<evidence type="ECO:0000256" key="2">
    <source>
        <dbReference type="SAM" id="Phobius"/>
    </source>
</evidence>
<dbReference type="GO" id="GO:0046906">
    <property type="term" value="F:tetrapyrrole binding"/>
    <property type="evidence" value="ECO:0007669"/>
    <property type="project" value="TreeGrafter"/>
</dbReference>
<keyword evidence="2" id="KW-1133">Transmembrane helix</keyword>
<dbReference type="EMBL" id="PVWK01000159">
    <property type="protein sequence ID" value="PSB23792.1"/>
    <property type="molecule type" value="Genomic_DNA"/>
</dbReference>
<dbReference type="InterPro" id="IPR007111">
    <property type="entry name" value="NACHT_NTPase"/>
</dbReference>
<feature type="domain" description="NACHT" evidence="3">
    <location>
        <begin position="186"/>
        <end position="318"/>
    </location>
</feature>
<gene>
    <name evidence="4" type="ORF">C7B82_30140</name>
</gene>
<evidence type="ECO:0000313" key="5">
    <source>
        <dbReference type="Proteomes" id="UP000239576"/>
    </source>
</evidence>
<proteinExistence type="predicted"/>
<dbReference type="AlphaFoldDB" id="A0A2T1DTJ1"/>
<dbReference type="InterPro" id="IPR037215">
    <property type="entry name" value="GUN4-like_sf"/>
</dbReference>
<dbReference type="OrthoDB" id="135105at2"/>
<reference evidence="5" key="1">
    <citation type="submission" date="2018-02" db="EMBL/GenBank/DDBJ databases">
        <authorList>
            <person name="Moore K."/>
            <person name="Momper L."/>
        </authorList>
    </citation>
    <scope>NUCLEOTIDE SEQUENCE [LARGE SCALE GENOMIC DNA]</scope>
    <source>
        <strain evidence="5">ULC18</strain>
    </source>
</reference>
<feature type="coiled-coil region" evidence="1">
    <location>
        <begin position="361"/>
        <end position="388"/>
    </location>
</feature>
<dbReference type="Pfam" id="PF05729">
    <property type="entry name" value="NACHT"/>
    <property type="match status" value="1"/>
</dbReference>